<name>A0ACC2B989_DIPCM</name>
<protein>
    <submittedName>
        <fullName evidence="1">Uncharacterized protein</fullName>
    </submittedName>
</protein>
<evidence type="ECO:0000313" key="2">
    <source>
        <dbReference type="Proteomes" id="UP001162992"/>
    </source>
</evidence>
<dbReference type="EMBL" id="CM055107">
    <property type="protein sequence ID" value="KAJ7526324.1"/>
    <property type="molecule type" value="Genomic_DNA"/>
</dbReference>
<gene>
    <name evidence="1" type="ORF">O6H91_16G002000</name>
</gene>
<proteinExistence type="predicted"/>
<comment type="caution">
    <text evidence="1">The sequence shown here is derived from an EMBL/GenBank/DDBJ whole genome shotgun (WGS) entry which is preliminary data.</text>
</comment>
<dbReference type="Proteomes" id="UP001162992">
    <property type="component" value="Chromosome 16"/>
</dbReference>
<sequence length="137" mass="15493">MPSKLLFSVFYVNPSLSLSSHDRHIVGQVGLYKTSIHGCPLKRLEHCSLSNQNHQIAYITNHLSFMFVILEVEDKGSSSIFILICSPSPFHVGISSFVDYLAFPFKMHGRHASVQTFVMWNVFGVNTKENDICCKQN</sequence>
<evidence type="ECO:0000313" key="1">
    <source>
        <dbReference type="EMBL" id="KAJ7526324.1"/>
    </source>
</evidence>
<keyword evidence="2" id="KW-1185">Reference proteome</keyword>
<organism evidence="1 2">
    <name type="scientific">Diphasiastrum complanatum</name>
    <name type="common">Issler's clubmoss</name>
    <name type="synonym">Lycopodium complanatum</name>
    <dbReference type="NCBI Taxonomy" id="34168"/>
    <lineage>
        <taxon>Eukaryota</taxon>
        <taxon>Viridiplantae</taxon>
        <taxon>Streptophyta</taxon>
        <taxon>Embryophyta</taxon>
        <taxon>Tracheophyta</taxon>
        <taxon>Lycopodiopsida</taxon>
        <taxon>Lycopodiales</taxon>
        <taxon>Lycopodiaceae</taxon>
        <taxon>Lycopodioideae</taxon>
        <taxon>Diphasiastrum</taxon>
    </lineage>
</organism>
<accession>A0ACC2B989</accession>
<reference evidence="2" key="1">
    <citation type="journal article" date="2024" name="Proc. Natl. Acad. Sci. U.S.A.">
        <title>Extraordinary preservation of gene collinearity over three hundred million years revealed in homosporous lycophytes.</title>
        <authorList>
            <person name="Li C."/>
            <person name="Wickell D."/>
            <person name="Kuo L.Y."/>
            <person name="Chen X."/>
            <person name="Nie B."/>
            <person name="Liao X."/>
            <person name="Peng D."/>
            <person name="Ji J."/>
            <person name="Jenkins J."/>
            <person name="Williams M."/>
            <person name="Shu S."/>
            <person name="Plott C."/>
            <person name="Barry K."/>
            <person name="Rajasekar S."/>
            <person name="Grimwood J."/>
            <person name="Han X."/>
            <person name="Sun S."/>
            <person name="Hou Z."/>
            <person name="He W."/>
            <person name="Dai G."/>
            <person name="Sun C."/>
            <person name="Schmutz J."/>
            <person name="Leebens-Mack J.H."/>
            <person name="Li F.W."/>
            <person name="Wang L."/>
        </authorList>
    </citation>
    <scope>NUCLEOTIDE SEQUENCE [LARGE SCALE GENOMIC DNA]</scope>
    <source>
        <strain evidence="2">cv. PW_Plant_1</strain>
    </source>
</reference>